<dbReference type="AlphaFoldDB" id="A0A6J8CHS2"/>
<organism evidence="1 2">
    <name type="scientific">Mytilus coruscus</name>
    <name type="common">Sea mussel</name>
    <dbReference type="NCBI Taxonomy" id="42192"/>
    <lineage>
        <taxon>Eukaryota</taxon>
        <taxon>Metazoa</taxon>
        <taxon>Spiralia</taxon>
        <taxon>Lophotrochozoa</taxon>
        <taxon>Mollusca</taxon>
        <taxon>Bivalvia</taxon>
        <taxon>Autobranchia</taxon>
        <taxon>Pteriomorphia</taxon>
        <taxon>Mytilida</taxon>
        <taxon>Mytiloidea</taxon>
        <taxon>Mytilidae</taxon>
        <taxon>Mytilinae</taxon>
        <taxon>Mytilus</taxon>
    </lineage>
</organism>
<accession>A0A6J8CHS2</accession>
<dbReference type="EMBL" id="CACVKT020005286">
    <property type="protein sequence ID" value="CAC5394420.1"/>
    <property type="molecule type" value="Genomic_DNA"/>
</dbReference>
<dbReference type="Proteomes" id="UP000507470">
    <property type="component" value="Unassembled WGS sequence"/>
</dbReference>
<evidence type="ECO:0000313" key="1">
    <source>
        <dbReference type="EMBL" id="CAC5394420.1"/>
    </source>
</evidence>
<keyword evidence="2" id="KW-1185">Reference proteome</keyword>
<sequence>MMDPDIENSVKRIVGEEIRKSQNDLLSQMEGMFSIKLQEFDHQQKERSELQMNRLQNELSVNDDYKFQRKSCEDQFKFNRKLSVTLKEADASLEYRDPSAGLAKQKIAEGNNLHESDVCDLVAFTDASEIGVGDYIVPVVDSICAESVCDSLEILTDCGLELPGNSLKTVVVTILRLNVKIKLLAKSNLK</sequence>
<protein>
    <submittedName>
        <fullName evidence="1">Uncharacterized protein</fullName>
    </submittedName>
</protein>
<dbReference type="OrthoDB" id="6157020at2759"/>
<name>A0A6J8CHS2_MYTCO</name>
<evidence type="ECO:0000313" key="2">
    <source>
        <dbReference type="Proteomes" id="UP000507470"/>
    </source>
</evidence>
<reference evidence="1 2" key="1">
    <citation type="submission" date="2020-06" db="EMBL/GenBank/DDBJ databases">
        <authorList>
            <person name="Li R."/>
            <person name="Bekaert M."/>
        </authorList>
    </citation>
    <scope>NUCLEOTIDE SEQUENCE [LARGE SCALE GENOMIC DNA]</scope>
    <source>
        <strain evidence="2">wild</strain>
    </source>
</reference>
<proteinExistence type="predicted"/>
<gene>
    <name evidence="1" type="ORF">MCOR_29168</name>
</gene>